<evidence type="ECO:0000313" key="2">
    <source>
        <dbReference type="Proteomes" id="UP001172155"/>
    </source>
</evidence>
<reference evidence="1" key="1">
    <citation type="submission" date="2023-06" db="EMBL/GenBank/DDBJ databases">
        <title>Genome-scale phylogeny and comparative genomics of the fungal order Sordariales.</title>
        <authorList>
            <consortium name="Lawrence Berkeley National Laboratory"/>
            <person name="Hensen N."/>
            <person name="Bonometti L."/>
            <person name="Westerberg I."/>
            <person name="Brannstrom I.O."/>
            <person name="Guillou S."/>
            <person name="Cros-Aarteil S."/>
            <person name="Calhoun S."/>
            <person name="Haridas S."/>
            <person name="Kuo A."/>
            <person name="Mondo S."/>
            <person name="Pangilinan J."/>
            <person name="Riley R."/>
            <person name="LaButti K."/>
            <person name="Andreopoulos B."/>
            <person name="Lipzen A."/>
            <person name="Chen C."/>
            <person name="Yanf M."/>
            <person name="Daum C."/>
            <person name="Ng V."/>
            <person name="Clum A."/>
            <person name="Steindorff A."/>
            <person name="Ohm R."/>
            <person name="Martin F."/>
            <person name="Silar P."/>
            <person name="Natvig D."/>
            <person name="Lalanne C."/>
            <person name="Gautier V."/>
            <person name="Ament-velasquez S.L."/>
            <person name="Kruys A."/>
            <person name="Hutchinson M.I."/>
            <person name="Powell A.J."/>
            <person name="Barry K."/>
            <person name="Miller A.N."/>
            <person name="Grigoriev I.V."/>
            <person name="Debuchy R."/>
            <person name="Gladieux P."/>
            <person name="Thoren M.H."/>
            <person name="Johannesson H."/>
        </authorList>
    </citation>
    <scope>NUCLEOTIDE SEQUENCE</scope>
    <source>
        <strain evidence="1">SMH3187-1</strain>
    </source>
</reference>
<proteinExistence type="predicted"/>
<organism evidence="1 2">
    <name type="scientific">Schizothecium vesticola</name>
    <dbReference type="NCBI Taxonomy" id="314040"/>
    <lineage>
        <taxon>Eukaryota</taxon>
        <taxon>Fungi</taxon>
        <taxon>Dikarya</taxon>
        <taxon>Ascomycota</taxon>
        <taxon>Pezizomycotina</taxon>
        <taxon>Sordariomycetes</taxon>
        <taxon>Sordariomycetidae</taxon>
        <taxon>Sordariales</taxon>
        <taxon>Schizotheciaceae</taxon>
        <taxon>Schizothecium</taxon>
    </lineage>
</organism>
<comment type="caution">
    <text evidence="1">The sequence shown here is derived from an EMBL/GenBank/DDBJ whole genome shotgun (WGS) entry which is preliminary data.</text>
</comment>
<sequence>MCALAYLVSWCCSRCPALPHARWSFCARRLRGYGGAPGGARAQGREGAPGVDWPTARKTGVRDQLRAILWCGKTRF</sequence>
<name>A0AA40BTJ6_9PEZI</name>
<gene>
    <name evidence="1" type="ORF">B0T18DRAFT_417229</name>
</gene>
<dbReference type="EMBL" id="JAUKUD010000006">
    <property type="protein sequence ID" value="KAK0740112.1"/>
    <property type="molecule type" value="Genomic_DNA"/>
</dbReference>
<accession>A0AA40BTJ6</accession>
<keyword evidence="2" id="KW-1185">Reference proteome</keyword>
<dbReference type="Proteomes" id="UP001172155">
    <property type="component" value="Unassembled WGS sequence"/>
</dbReference>
<evidence type="ECO:0000313" key="1">
    <source>
        <dbReference type="EMBL" id="KAK0740112.1"/>
    </source>
</evidence>
<dbReference type="AlphaFoldDB" id="A0AA40BTJ6"/>
<protein>
    <submittedName>
        <fullName evidence="1">Uncharacterized protein</fullName>
    </submittedName>
</protein>